<reference evidence="1" key="1">
    <citation type="submission" date="2021-06" db="EMBL/GenBank/DDBJ databases">
        <authorList>
            <person name="Kallberg Y."/>
            <person name="Tangrot J."/>
            <person name="Rosling A."/>
        </authorList>
    </citation>
    <scope>NUCLEOTIDE SEQUENCE</scope>
    <source>
        <strain evidence="1">CL356</strain>
    </source>
</reference>
<feature type="non-terminal residue" evidence="1">
    <location>
        <position position="1"/>
    </location>
</feature>
<accession>A0ACA9R5B3</accession>
<protein>
    <submittedName>
        <fullName evidence="1">17399_t:CDS:1</fullName>
    </submittedName>
</protein>
<proteinExistence type="predicted"/>
<name>A0ACA9R5B3_9GLOM</name>
<dbReference type="Proteomes" id="UP000789525">
    <property type="component" value="Unassembled WGS sequence"/>
</dbReference>
<organism evidence="1 2">
    <name type="scientific">Acaulospora colombiana</name>
    <dbReference type="NCBI Taxonomy" id="27376"/>
    <lineage>
        <taxon>Eukaryota</taxon>
        <taxon>Fungi</taxon>
        <taxon>Fungi incertae sedis</taxon>
        <taxon>Mucoromycota</taxon>
        <taxon>Glomeromycotina</taxon>
        <taxon>Glomeromycetes</taxon>
        <taxon>Diversisporales</taxon>
        <taxon>Acaulosporaceae</taxon>
        <taxon>Acaulospora</taxon>
    </lineage>
</organism>
<evidence type="ECO:0000313" key="1">
    <source>
        <dbReference type="EMBL" id="CAG8777453.1"/>
    </source>
</evidence>
<feature type="non-terminal residue" evidence="1">
    <location>
        <position position="71"/>
    </location>
</feature>
<evidence type="ECO:0000313" key="2">
    <source>
        <dbReference type="Proteomes" id="UP000789525"/>
    </source>
</evidence>
<comment type="caution">
    <text evidence="1">The sequence shown here is derived from an EMBL/GenBank/DDBJ whole genome shotgun (WGS) entry which is preliminary data.</text>
</comment>
<gene>
    <name evidence="1" type="ORF">ACOLOM_LOCUS14164</name>
</gene>
<sequence length="71" mass="7536">GNPLVLCYGSNVPMFLIGCKSDRKGALNQVHGPCVTTEEAKEAATQLGAIDALECSAMKRNTVKRVVDMLA</sequence>
<dbReference type="EMBL" id="CAJVPT010069045">
    <property type="protein sequence ID" value="CAG8777453.1"/>
    <property type="molecule type" value="Genomic_DNA"/>
</dbReference>
<keyword evidence="2" id="KW-1185">Reference proteome</keyword>